<keyword evidence="1" id="KW-1133">Transmembrane helix</keyword>
<gene>
    <name evidence="2" type="ORF">VIN7_6950</name>
</gene>
<feature type="transmembrane region" description="Helical" evidence="1">
    <location>
        <begin position="50"/>
        <end position="71"/>
    </location>
</feature>
<name>H0GUG1_SACCK</name>
<dbReference type="Proteomes" id="UP000009009">
    <property type="component" value="Unassembled WGS sequence"/>
</dbReference>
<keyword evidence="3" id="KW-1185">Reference proteome</keyword>
<evidence type="ECO:0000313" key="2">
    <source>
        <dbReference type="EMBL" id="EHN02548.1"/>
    </source>
</evidence>
<sequence length="113" mass="13480">MREKSYQIPLFTQRIILKESLDSAYFEKSKRLTTGLFLFLRHLNCGKHSLLISIPFFVRYFFGLFIVTDVISYTRRNKVYVDCNKVKAWIAKVEYSIRYLVLYVDKSVIPRVI</sequence>
<dbReference type="AlphaFoldDB" id="H0GUG1"/>
<reference evidence="2 3" key="1">
    <citation type="journal article" date="2012" name="FEMS Yeast Res.">
        <title>The genome sequence of the wine yeast VIN7 reveals an allotriploid hybrid genome with Saccharomyces cerevisiae and Saccharomyces kudriavzevii origins.</title>
        <authorList>
            <person name="Borneman A.R."/>
            <person name="Desany B.A."/>
            <person name="Riches D."/>
            <person name="Affourtit J.P."/>
            <person name="Forgan A.H."/>
            <person name="Pretorius I.S."/>
            <person name="Egholm M."/>
            <person name="Chambers P.J."/>
        </authorList>
    </citation>
    <scope>NUCLEOTIDE SEQUENCE [LARGE SCALE GENOMIC DNA]</scope>
    <source>
        <strain evidence="2 3">VIN7</strain>
    </source>
</reference>
<protein>
    <submittedName>
        <fullName evidence="2">Uncharacterized protein</fullName>
    </submittedName>
</protein>
<evidence type="ECO:0000256" key="1">
    <source>
        <dbReference type="SAM" id="Phobius"/>
    </source>
</evidence>
<keyword evidence="1" id="KW-0472">Membrane</keyword>
<accession>H0GUG1</accession>
<evidence type="ECO:0000313" key="3">
    <source>
        <dbReference type="Proteomes" id="UP000009009"/>
    </source>
</evidence>
<dbReference type="EMBL" id="AGVY01000203">
    <property type="protein sequence ID" value="EHN02548.1"/>
    <property type="molecule type" value="Genomic_DNA"/>
</dbReference>
<keyword evidence="1" id="KW-0812">Transmembrane</keyword>
<proteinExistence type="predicted"/>
<comment type="caution">
    <text evidence="2">The sequence shown here is derived from an EMBL/GenBank/DDBJ whole genome shotgun (WGS) entry which is preliminary data.</text>
</comment>
<dbReference type="HOGENOM" id="CLU_2134976_0_0_1"/>
<organism evidence="2 3">
    <name type="scientific">Saccharomyces cerevisiae x Saccharomyces kudriavzevii (strain VIN7)</name>
    <name type="common">Yeast</name>
    <dbReference type="NCBI Taxonomy" id="1095631"/>
    <lineage>
        <taxon>Eukaryota</taxon>
        <taxon>Fungi</taxon>
        <taxon>Dikarya</taxon>
        <taxon>Ascomycota</taxon>
        <taxon>Saccharomycotina</taxon>
        <taxon>Saccharomycetes</taxon>
        <taxon>Saccharomycetales</taxon>
        <taxon>Saccharomycetaceae</taxon>
        <taxon>Saccharomyces</taxon>
    </lineage>
</organism>